<name>A0ABV7ERH0_9GAMM</name>
<reference evidence="2" key="1">
    <citation type="journal article" date="2019" name="Int. J. Syst. Evol. Microbiol.">
        <title>The Global Catalogue of Microorganisms (GCM) 10K type strain sequencing project: providing services to taxonomists for standard genome sequencing and annotation.</title>
        <authorList>
            <consortium name="The Broad Institute Genomics Platform"/>
            <consortium name="The Broad Institute Genome Sequencing Center for Infectious Disease"/>
            <person name="Wu L."/>
            <person name="Ma J."/>
        </authorList>
    </citation>
    <scope>NUCLEOTIDE SEQUENCE [LARGE SCALE GENOMIC DNA]</scope>
    <source>
        <strain evidence="2">KCTC 52640</strain>
    </source>
</reference>
<proteinExistence type="predicted"/>
<gene>
    <name evidence="1" type="ORF">ACFOSU_15855</name>
</gene>
<comment type="caution">
    <text evidence="1">The sequence shown here is derived from an EMBL/GenBank/DDBJ whole genome shotgun (WGS) entry which is preliminary data.</text>
</comment>
<dbReference type="RefSeq" id="WP_380691384.1">
    <property type="nucleotide sequence ID" value="NZ_JBHRSS010000008.1"/>
</dbReference>
<organism evidence="1 2">
    <name type="scientific">Salinisphaera aquimarina</name>
    <dbReference type="NCBI Taxonomy" id="2094031"/>
    <lineage>
        <taxon>Bacteria</taxon>
        <taxon>Pseudomonadati</taxon>
        <taxon>Pseudomonadota</taxon>
        <taxon>Gammaproteobacteria</taxon>
        <taxon>Salinisphaerales</taxon>
        <taxon>Salinisphaeraceae</taxon>
        <taxon>Salinisphaera</taxon>
    </lineage>
</organism>
<evidence type="ECO:0000313" key="2">
    <source>
        <dbReference type="Proteomes" id="UP001595462"/>
    </source>
</evidence>
<dbReference type="Proteomes" id="UP001595462">
    <property type="component" value="Unassembled WGS sequence"/>
</dbReference>
<protein>
    <submittedName>
        <fullName evidence="1">Uncharacterized protein</fullName>
    </submittedName>
</protein>
<keyword evidence="2" id="KW-1185">Reference proteome</keyword>
<dbReference type="EMBL" id="JBHRSS010000008">
    <property type="protein sequence ID" value="MFC3105354.1"/>
    <property type="molecule type" value="Genomic_DNA"/>
</dbReference>
<accession>A0ABV7ERH0</accession>
<evidence type="ECO:0000313" key="1">
    <source>
        <dbReference type="EMBL" id="MFC3105354.1"/>
    </source>
</evidence>
<sequence length="56" mass="6266">MFDFALAAEVTLIHFYLACKLHNVEQSIRGQLAKAQEAVRRRIAINGDAQSSGRYS</sequence>